<protein>
    <submittedName>
        <fullName evidence="2">AAA domain-containing protein, putative AbiEii toxin, Type IV TA system</fullName>
    </submittedName>
</protein>
<evidence type="ECO:0000313" key="3">
    <source>
        <dbReference type="EMBL" id="VFJ43888.1"/>
    </source>
</evidence>
<evidence type="ECO:0000259" key="1">
    <source>
        <dbReference type="Pfam" id="PF13304"/>
    </source>
</evidence>
<dbReference type="Gene3D" id="3.40.50.300">
    <property type="entry name" value="P-loop containing nucleotide triphosphate hydrolases"/>
    <property type="match status" value="2"/>
</dbReference>
<sequence>MRLKSLEYTEFEGAPEEWILRGFTPGDANLLVGKNASGKSRVLNIIHNVALAIAGKRPPGSNEHVSLVFNEDGLEIEYGLKTQNNKIIVERFTVGDETKLDRGAEGKGKIYAEEEGRDIAFQSPENQLAVVTRRDTLQHPFFDPLHRWADSLYYYAFGTSLGKVSFWMLSDENLKVADPKKPLEVVGVFHRGENDFGEDFVNTVLEDFRSVGYPVEEIGLHVIFTTPRTANKQHEEAVDIYVQETDLPTITDQNSMSQGMFRALSILIQLNYAILADTPSCILIDDIGEGLDFDRSRNLIDLLMRKVENSPVQLIMATNDRFVMNHVPLEAWSVVDRQGSRVTIRDYANSREIFDQFKFTGLSNFDFLAFDYLHADADSAE</sequence>
<dbReference type="EMBL" id="CAADFA010000004">
    <property type="protein sequence ID" value="VFJ43888.1"/>
    <property type="molecule type" value="Genomic_DNA"/>
</dbReference>
<evidence type="ECO:0000313" key="4">
    <source>
        <dbReference type="EMBL" id="VFK05736.1"/>
    </source>
</evidence>
<accession>A0A450RWG2</accession>
<feature type="domain" description="ATPase AAA-type core" evidence="1">
    <location>
        <begin position="29"/>
        <end position="318"/>
    </location>
</feature>
<gene>
    <name evidence="2" type="ORF">BECKFM1743A_GA0114220_1000827</name>
    <name evidence="4" type="ORF">BECKFM1743B_GA0114221_100042</name>
    <name evidence="3" type="ORF">BECKFM1743C_GA0114222_1000429</name>
</gene>
<organism evidence="2">
    <name type="scientific">Candidatus Kentrum sp. FM</name>
    <dbReference type="NCBI Taxonomy" id="2126340"/>
    <lineage>
        <taxon>Bacteria</taxon>
        <taxon>Pseudomonadati</taxon>
        <taxon>Pseudomonadota</taxon>
        <taxon>Gammaproteobacteria</taxon>
        <taxon>Candidatus Kentrum</taxon>
    </lineage>
</organism>
<name>A0A450RWG2_9GAMM</name>
<dbReference type="EMBL" id="CAADFL010000004">
    <property type="protein sequence ID" value="VFK05736.1"/>
    <property type="molecule type" value="Genomic_DNA"/>
</dbReference>
<dbReference type="EMBL" id="CAADEZ010000008">
    <property type="protein sequence ID" value="VFJ43449.1"/>
    <property type="molecule type" value="Genomic_DNA"/>
</dbReference>
<evidence type="ECO:0000313" key="2">
    <source>
        <dbReference type="EMBL" id="VFJ43449.1"/>
    </source>
</evidence>
<dbReference type="Pfam" id="PF13304">
    <property type="entry name" value="AAA_21"/>
    <property type="match status" value="1"/>
</dbReference>
<reference evidence="2" key="1">
    <citation type="submission" date="2019-02" db="EMBL/GenBank/DDBJ databases">
        <authorList>
            <person name="Gruber-Vodicka R. H."/>
            <person name="Seah K. B. B."/>
        </authorList>
    </citation>
    <scope>NUCLEOTIDE SEQUENCE</scope>
    <source>
        <strain evidence="2">BECK_BZ163</strain>
        <strain evidence="4">BECK_BZ164</strain>
        <strain evidence="3">BECK_BZ165</strain>
    </source>
</reference>
<dbReference type="InterPro" id="IPR027417">
    <property type="entry name" value="P-loop_NTPase"/>
</dbReference>
<proteinExistence type="predicted"/>
<dbReference type="AlphaFoldDB" id="A0A450RWG2"/>
<dbReference type="InterPro" id="IPR003959">
    <property type="entry name" value="ATPase_AAA_core"/>
</dbReference>
<dbReference type="SUPFAM" id="SSF52540">
    <property type="entry name" value="P-loop containing nucleoside triphosphate hydrolases"/>
    <property type="match status" value="1"/>
</dbReference>